<dbReference type="RefSeq" id="XP_033587111.1">
    <property type="nucleotide sequence ID" value="XM_033737513.1"/>
</dbReference>
<organism evidence="2 3">
    <name type="scientific">Neohortaea acidophila</name>
    <dbReference type="NCBI Taxonomy" id="245834"/>
    <lineage>
        <taxon>Eukaryota</taxon>
        <taxon>Fungi</taxon>
        <taxon>Dikarya</taxon>
        <taxon>Ascomycota</taxon>
        <taxon>Pezizomycotina</taxon>
        <taxon>Dothideomycetes</taxon>
        <taxon>Dothideomycetidae</taxon>
        <taxon>Mycosphaerellales</taxon>
        <taxon>Teratosphaeriaceae</taxon>
        <taxon>Neohortaea</taxon>
    </lineage>
</organism>
<feature type="compositionally biased region" description="Low complexity" evidence="1">
    <location>
        <begin position="282"/>
        <end position="291"/>
    </location>
</feature>
<gene>
    <name evidence="2" type="ORF">BDY17DRAFT_326436</name>
</gene>
<feature type="compositionally biased region" description="Low complexity" evidence="1">
    <location>
        <begin position="176"/>
        <end position="192"/>
    </location>
</feature>
<keyword evidence="3" id="KW-1185">Reference proteome</keyword>
<feature type="compositionally biased region" description="Basic and acidic residues" evidence="1">
    <location>
        <begin position="262"/>
        <end position="271"/>
    </location>
</feature>
<feature type="compositionally biased region" description="Acidic residues" evidence="1">
    <location>
        <begin position="418"/>
        <end position="427"/>
    </location>
</feature>
<evidence type="ECO:0000313" key="3">
    <source>
        <dbReference type="Proteomes" id="UP000799767"/>
    </source>
</evidence>
<dbReference type="EMBL" id="MU001639">
    <property type="protein sequence ID" value="KAF2480541.1"/>
    <property type="molecule type" value="Genomic_DNA"/>
</dbReference>
<protein>
    <submittedName>
        <fullName evidence="2">Uncharacterized protein</fullName>
    </submittedName>
</protein>
<feature type="compositionally biased region" description="Basic and acidic residues" evidence="1">
    <location>
        <begin position="296"/>
        <end position="310"/>
    </location>
</feature>
<dbReference type="OrthoDB" id="63113at2759"/>
<feature type="compositionally biased region" description="Low complexity" evidence="1">
    <location>
        <begin position="149"/>
        <end position="164"/>
    </location>
</feature>
<feature type="region of interest" description="Disordered" evidence="1">
    <location>
        <begin position="108"/>
        <end position="475"/>
    </location>
</feature>
<reference evidence="2" key="1">
    <citation type="journal article" date="2020" name="Stud. Mycol.">
        <title>101 Dothideomycetes genomes: a test case for predicting lifestyles and emergence of pathogens.</title>
        <authorList>
            <person name="Haridas S."/>
            <person name="Albert R."/>
            <person name="Binder M."/>
            <person name="Bloem J."/>
            <person name="Labutti K."/>
            <person name="Salamov A."/>
            <person name="Andreopoulos B."/>
            <person name="Baker S."/>
            <person name="Barry K."/>
            <person name="Bills G."/>
            <person name="Bluhm B."/>
            <person name="Cannon C."/>
            <person name="Castanera R."/>
            <person name="Culley D."/>
            <person name="Daum C."/>
            <person name="Ezra D."/>
            <person name="Gonzalez J."/>
            <person name="Henrissat B."/>
            <person name="Kuo A."/>
            <person name="Liang C."/>
            <person name="Lipzen A."/>
            <person name="Lutzoni F."/>
            <person name="Magnuson J."/>
            <person name="Mondo S."/>
            <person name="Nolan M."/>
            <person name="Ohm R."/>
            <person name="Pangilinan J."/>
            <person name="Park H.-J."/>
            <person name="Ramirez L."/>
            <person name="Alfaro M."/>
            <person name="Sun H."/>
            <person name="Tritt A."/>
            <person name="Yoshinaga Y."/>
            <person name="Zwiers L.-H."/>
            <person name="Turgeon B."/>
            <person name="Goodwin S."/>
            <person name="Spatafora J."/>
            <person name="Crous P."/>
            <person name="Grigoriev I."/>
        </authorList>
    </citation>
    <scope>NUCLEOTIDE SEQUENCE</scope>
    <source>
        <strain evidence="2">CBS 113389</strain>
    </source>
</reference>
<evidence type="ECO:0000256" key="1">
    <source>
        <dbReference type="SAM" id="MobiDB-lite"/>
    </source>
</evidence>
<proteinExistence type="predicted"/>
<accession>A0A6A6PLH3</accession>
<sequence>MGRPSGAPFSGRQRYPQDWELRDLRFEEIESDDDDYGHGVLLNPKSRDSRARDRLVSDELYFDGYDLGRDRLSKTRGYYGDEGVAYQAAVRDKENALIHTALERIARARAKGKTNVNLSEEEMDALERSRDQQPEASRSALASPPPTPAKQSSKAKASGRSASATNLSSKTRKRSSGFFGSSTSPTKSSGKTKGNRTRSSGDHVSSYARDDSPRLIEGPNGVPVYAPSPGAPYYGQELLRIQSESPKSSSRPSSKQKHQRRRESSPPDRADSYPQYPPPRHPYYYNSNSPYGLRPESSESNRSLPDDENWRPPPAPAPRQRSASNGQYIARGPAAEYDFPPRLPAAQSRRNFSGPPDVRYAAASVPRPPLPSSNLAGRPIAQHSSHSDPSIAGGPRRVSALSREVRGERSSSSSSSSGEEDEEDEDGEDRRGVEVELMPAASSSNGNSYSIKRVPVPSSAPVSGNEGRRRKSGRR</sequence>
<feature type="compositionally biased region" description="Low complexity" evidence="1">
    <location>
        <begin position="242"/>
        <end position="253"/>
    </location>
</feature>
<dbReference type="AlphaFoldDB" id="A0A6A6PLH3"/>
<dbReference type="Proteomes" id="UP000799767">
    <property type="component" value="Unassembled WGS sequence"/>
</dbReference>
<feature type="compositionally biased region" description="Polar residues" evidence="1">
    <location>
        <begin position="441"/>
        <end position="450"/>
    </location>
</feature>
<evidence type="ECO:0000313" key="2">
    <source>
        <dbReference type="EMBL" id="KAF2480541.1"/>
    </source>
</evidence>
<name>A0A6A6PLH3_9PEZI</name>
<dbReference type="GeneID" id="54478515"/>